<dbReference type="EC" id="2.7.13.3" evidence="3"/>
<evidence type="ECO:0000256" key="7">
    <source>
        <dbReference type="ARBA" id="ARBA00023012"/>
    </source>
</evidence>
<dbReference type="InterPro" id="IPR036097">
    <property type="entry name" value="HisK_dim/P_sf"/>
</dbReference>
<keyword evidence="8" id="KW-0472">Membrane</keyword>
<proteinExistence type="predicted"/>
<evidence type="ECO:0000256" key="5">
    <source>
        <dbReference type="ARBA" id="ARBA00022679"/>
    </source>
</evidence>
<dbReference type="Gene3D" id="6.10.340.10">
    <property type="match status" value="1"/>
</dbReference>
<dbReference type="InterPro" id="IPR036890">
    <property type="entry name" value="HATPase_C_sf"/>
</dbReference>
<dbReference type="Pfam" id="PF02518">
    <property type="entry name" value="HATPase_c"/>
    <property type="match status" value="1"/>
</dbReference>
<dbReference type="InterPro" id="IPR005467">
    <property type="entry name" value="His_kinase_dom"/>
</dbReference>
<accession>A0A1I2I9Z9</accession>
<dbReference type="AlphaFoldDB" id="A0A1I2I9Z9"/>
<dbReference type="PROSITE" id="PS50109">
    <property type="entry name" value="HIS_KIN"/>
    <property type="match status" value="1"/>
</dbReference>
<dbReference type="SMART" id="SM00387">
    <property type="entry name" value="HATPase_c"/>
    <property type="match status" value="1"/>
</dbReference>
<dbReference type="InterPro" id="IPR050736">
    <property type="entry name" value="Sensor_HK_Regulatory"/>
</dbReference>
<dbReference type="Gene3D" id="1.10.287.130">
    <property type="match status" value="1"/>
</dbReference>
<name>A0A1I2I9Z9_9BACT</name>
<dbReference type="SUPFAM" id="SSF47384">
    <property type="entry name" value="Homodimeric domain of signal transducing histidine kinase"/>
    <property type="match status" value="1"/>
</dbReference>
<dbReference type="InterPro" id="IPR003660">
    <property type="entry name" value="HAMP_dom"/>
</dbReference>
<dbReference type="Proteomes" id="UP000198964">
    <property type="component" value="Unassembled WGS sequence"/>
</dbReference>
<feature type="domain" description="Histidine kinase" evidence="9">
    <location>
        <begin position="299"/>
        <end position="517"/>
    </location>
</feature>
<evidence type="ECO:0000259" key="9">
    <source>
        <dbReference type="PROSITE" id="PS50109"/>
    </source>
</evidence>
<dbReference type="RefSeq" id="WP_093920114.1">
    <property type="nucleotide sequence ID" value="NZ_FONW01000005.1"/>
</dbReference>
<feature type="domain" description="HAMP" evidence="10">
    <location>
        <begin position="225"/>
        <end position="277"/>
    </location>
</feature>
<keyword evidence="12" id="KW-1185">Reference proteome</keyword>
<dbReference type="Pfam" id="PF00512">
    <property type="entry name" value="HisKA"/>
    <property type="match status" value="1"/>
</dbReference>
<dbReference type="SMART" id="SM00304">
    <property type="entry name" value="HAMP"/>
    <property type="match status" value="1"/>
</dbReference>
<dbReference type="GO" id="GO:0000155">
    <property type="term" value="F:phosphorelay sensor kinase activity"/>
    <property type="evidence" value="ECO:0007669"/>
    <property type="project" value="InterPro"/>
</dbReference>
<comment type="catalytic activity">
    <reaction evidence="1">
        <text>ATP + protein L-histidine = ADP + protein N-phospho-L-histidine.</text>
        <dbReference type="EC" id="2.7.13.3"/>
    </reaction>
</comment>
<gene>
    <name evidence="11" type="ORF">SAMN05216283_105212</name>
</gene>
<dbReference type="SUPFAM" id="SSF55874">
    <property type="entry name" value="ATPase domain of HSP90 chaperone/DNA topoisomerase II/histidine kinase"/>
    <property type="match status" value="1"/>
</dbReference>
<keyword evidence="4" id="KW-0597">Phosphoprotein</keyword>
<dbReference type="InterPro" id="IPR004358">
    <property type="entry name" value="Sig_transdc_His_kin-like_C"/>
</dbReference>
<evidence type="ECO:0000313" key="12">
    <source>
        <dbReference type="Proteomes" id="UP000198964"/>
    </source>
</evidence>
<dbReference type="Pfam" id="PF00672">
    <property type="entry name" value="HAMP"/>
    <property type="match status" value="1"/>
</dbReference>
<keyword evidence="5" id="KW-0808">Transferase</keyword>
<protein>
    <recommendedName>
        <fullName evidence="3">histidine kinase</fullName>
        <ecNumber evidence="3">2.7.13.3</ecNumber>
    </recommendedName>
</protein>
<sequence length="535" mass="60301">MEIWKRILLGFITVVAIMALIDYYALHHNKKIIRKIDALEHSKRQELSESSKIELSLQLITHSLLRLFQEQAGSLPTSDQALYRTRIRENTVALQNSLKQLKEATTNDLERSEKPEQKQMEQEELLLIDSLNTIINQFSLSANQSMRLYELHRYNQARHLFRSQTEPTLLIAQQLIQHLKEDAQHEVQTVIKELDQNVERAVKAGITLTVLSILLSLAIGLYIARSISGPLKKLIQGTEAIRQGDLDTEVSLDAKGELLVLAESFNSMAQELRTKIAAINSLNEELAESNKTKDTFMSIISHDLKNPFNSILGFMNLLKVRYDSYTDADRKRMIESVNTSATGFYEMLENLLTWSRSQSGKIFLRKEPIQLNSTVATSIESFSSNAHQKEIVLLNKVANEHFVLADKHTLTIIINNLLNNAIKFTPPEGNITLSAKKEDDSIVLCVKDSGIGMEQKQIDQLLQSNELRSTPGTNNEKGTGLGLLIVKDFIKKNGGELKIQSTPQIGSSFMVILPAHSQENKKTEQKSLFTAEKGI</sequence>
<dbReference type="PANTHER" id="PTHR43711">
    <property type="entry name" value="TWO-COMPONENT HISTIDINE KINASE"/>
    <property type="match status" value="1"/>
</dbReference>
<dbReference type="InterPro" id="IPR003661">
    <property type="entry name" value="HisK_dim/P_dom"/>
</dbReference>
<dbReference type="CDD" id="cd06225">
    <property type="entry name" value="HAMP"/>
    <property type="match status" value="1"/>
</dbReference>
<evidence type="ECO:0000313" key="11">
    <source>
        <dbReference type="EMBL" id="SFF39085.1"/>
    </source>
</evidence>
<dbReference type="PANTHER" id="PTHR43711:SF1">
    <property type="entry name" value="HISTIDINE KINASE 1"/>
    <property type="match status" value="1"/>
</dbReference>
<evidence type="ECO:0000256" key="8">
    <source>
        <dbReference type="SAM" id="Phobius"/>
    </source>
</evidence>
<keyword evidence="8" id="KW-1133">Transmembrane helix</keyword>
<keyword evidence="6 11" id="KW-0418">Kinase</keyword>
<keyword evidence="7" id="KW-0902">Two-component regulatory system</keyword>
<evidence type="ECO:0000256" key="1">
    <source>
        <dbReference type="ARBA" id="ARBA00000085"/>
    </source>
</evidence>
<evidence type="ECO:0000256" key="4">
    <source>
        <dbReference type="ARBA" id="ARBA00022553"/>
    </source>
</evidence>
<reference evidence="11 12" key="1">
    <citation type="submission" date="2016-10" db="EMBL/GenBank/DDBJ databases">
        <authorList>
            <person name="de Groot N.N."/>
        </authorList>
    </citation>
    <scope>NUCLEOTIDE SEQUENCE [LARGE SCALE GENOMIC DNA]</scope>
    <source>
        <strain evidence="11 12">CGMCC 1.9156</strain>
    </source>
</reference>
<dbReference type="InterPro" id="IPR003594">
    <property type="entry name" value="HATPase_dom"/>
</dbReference>
<dbReference type="PROSITE" id="PS50885">
    <property type="entry name" value="HAMP"/>
    <property type="match status" value="1"/>
</dbReference>
<dbReference type="EMBL" id="FONW01000005">
    <property type="protein sequence ID" value="SFF39085.1"/>
    <property type="molecule type" value="Genomic_DNA"/>
</dbReference>
<organism evidence="11 12">
    <name type="scientific">Sunxiuqinia elliptica</name>
    <dbReference type="NCBI Taxonomy" id="655355"/>
    <lineage>
        <taxon>Bacteria</taxon>
        <taxon>Pseudomonadati</taxon>
        <taxon>Bacteroidota</taxon>
        <taxon>Bacteroidia</taxon>
        <taxon>Marinilabiliales</taxon>
        <taxon>Prolixibacteraceae</taxon>
        <taxon>Sunxiuqinia</taxon>
    </lineage>
</organism>
<dbReference type="SMART" id="SM00388">
    <property type="entry name" value="HisKA"/>
    <property type="match status" value="1"/>
</dbReference>
<dbReference type="GO" id="GO:0016020">
    <property type="term" value="C:membrane"/>
    <property type="evidence" value="ECO:0007669"/>
    <property type="project" value="UniProtKB-SubCell"/>
</dbReference>
<dbReference type="Gene3D" id="3.30.565.10">
    <property type="entry name" value="Histidine kinase-like ATPase, C-terminal domain"/>
    <property type="match status" value="1"/>
</dbReference>
<evidence type="ECO:0000256" key="2">
    <source>
        <dbReference type="ARBA" id="ARBA00004370"/>
    </source>
</evidence>
<comment type="subcellular location">
    <subcellularLocation>
        <location evidence="2">Membrane</location>
    </subcellularLocation>
</comment>
<evidence type="ECO:0000256" key="6">
    <source>
        <dbReference type="ARBA" id="ARBA00022777"/>
    </source>
</evidence>
<feature type="transmembrane region" description="Helical" evidence="8">
    <location>
        <begin position="6"/>
        <end position="26"/>
    </location>
</feature>
<dbReference type="PRINTS" id="PR00344">
    <property type="entry name" value="BCTRLSENSOR"/>
</dbReference>
<evidence type="ECO:0000259" key="10">
    <source>
        <dbReference type="PROSITE" id="PS50885"/>
    </source>
</evidence>
<dbReference type="CDD" id="cd00082">
    <property type="entry name" value="HisKA"/>
    <property type="match status" value="1"/>
</dbReference>
<dbReference type="SUPFAM" id="SSF158472">
    <property type="entry name" value="HAMP domain-like"/>
    <property type="match status" value="1"/>
</dbReference>
<keyword evidence="8" id="KW-0812">Transmembrane</keyword>
<evidence type="ECO:0000256" key="3">
    <source>
        <dbReference type="ARBA" id="ARBA00012438"/>
    </source>
</evidence>
<dbReference type="STRING" id="655355.SAMN05216283_105212"/>